<feature type="compositionally biased region" description="Basic and acidic residues" evidence="5">
    <location>
        <begin position="9"/>
        <end position="28"/>
    </location>
</feature>
<feature type="region of interest" description="Disordered" evidence="5">
    <location>
        <begin position="1"/>
        <end position="88"/>
    </location>
</feature>
<name>A0A915KY28_ROMCU</name>
<keyword evidence="2 4" id="KW-0863">Zinc-finger</keyword>
<dbReference type="Pfam" id="PF00642">
    <property type="entry name" value="zf-CCCH"/>
    <property type="match status" value="1"/>
</dbReference>
<feature type="domain" description="C3H1-type" evidence="6">
    <location>
        <begin position="170"/>
        <end position="198"/>
    </location>
</feature>
<dbReference type="AlphaFoldDB" id="A0A915KY28"/>
<protein>
    <submittedName>
        <fullName evidence="8">C3H1-type domain-containing protein</fullName>
    </submittedName>
</protein>
<dbReference type="InterPro" id="IPR036855">
    <property type="entry name" value="Znf_CCCH_sf"/>
</dbReference>
<evidence type="ECO:0000256" key="1">
    <source>
        <dbReference type="ARBA" id="ARBA00022723"/>
    </source>
</evidence>
<dbReference type="SUPFAM" id="SSF90229">
    <property type="entry name" value="CCCH zinc finger"/>
    <property type="match status" value="1"/>
</dbReference>
<organism evidence="7 8">
    <name type="scientific">Romanomermis culicivorax</name>
    <name type="common">Nematode worm</name>
    <dbReference type="NCBI Taxonomy" id="13658"/>
    <lineage>
        <taxon>Eukaryota</taxon>
        <taxon>Metazoa</taxon>
        <taxon>Ecdysozoa</taxon>
        <taxon>Nematoda</taxon>
        <taxon>Enoplea</taxon>
        <taxon>Dorylaimia</taxon>
        <taxon>Mermithida</taxon>
        <taxon>Mermithoidea</taxon>
        <taxon>Mermithidae</taxon>
        <taxon>Romanomermis</taxon>
    </lineage>
</organism>
<dbReference type="InterPro" id="IPR000571">
    <property type="entry name" value="Znf_CCCH"/>
</dbReference>
<evidence type="ECO:0000259" key="6">
    <source>
        <dbReference type="PROSITE" id="PS50103"/>
    </source>
</evidence>
<reference evidence="8" key="1">
    <citation type="submission" date="2022-11" db="UniProtKB">
        <authorList>
            <consortium name="WormBaseParasite"/>
        </authorList>
    </citation>
    <scope>IDENTIFICATION</scope>
</reference>
<dbReference type="OMA" id="WEIEREY"/>
<evidence type="ECO:0000313" key="7">
    <source>
        <dbReference type="Proteomes" id="UP000887565"/>
    </source>
</evidence>
<evidence type="ECO:0000256" key="3">
    <source>
        <dbReference type="ARBA" id="ARBA00022833"/>
    </source>
</evidence>
<keyword evidence="7" id="KW-1185">Reference proteome</keyword>
<dbReference type="PANTHER" id="PTHR12930:SF0">
    <property type="entry name" value="RING FINGER PROTEIN 113B"/>
    <property type="match status" value="1"/>
</dbReference>
<dbReference type="GO" id="GO:0005684">
    <property type="term" value="C:U2-type spliceosomal complex"/>
    <property type="evidence" value="ECO:0007669"/>
    <property type="project" value="TreeGrafter"/>
</dbReference>
<feature type="zinc finger region" description="C3H1-type" evidence="4">
    <location>
        <begin position="170"/>
        <end position="198"/>
    </location>
</feature>
<dbReference type="InterPro" id="IPR039971">
    <property type="entry name" value="CWC24-like"/>
</dbReference>
<dbReference type="PANTHER" id="PTHR12930">
    <property type="entry name" value="ZINC FINGER PROTEIN 183"/>
    <property type="match status" value="1"/>
</dbReference>
<evidence type="ECO:0000313" key="8">
    <source>
        <dbReference type="WBParaSite" id="nRc.2.0.1.t43085-RA"/>
    </source>
</evidence>
<dbReference type="Gene3D" id="4.10.1000.10">
    <property type="entry name" value="Zinc finger, CCCH-type"/>
    <property type="match status" value="1"/>
</dbReference>
<feature type="compositionally biased region" description="Polar residues" evidence="5">
    <location>
        <begin position="63"/>
        <end position="80"/>
    </location>
</feature>
<dbReference type="GO" id="GO:0008270">
    <property type="term" value="F:zinc ion binding"/>
    <property type="evidence" value="ECO:0007669"/>
    <property type="project" value="UniProtKB-KW"/>
</dbReference>
<dbReference type="Proteomes" id="UP000887565">
    <property type="component" value="Unplaced"/>
</dbReference>
<evidence type="ECO:0000256" key="4">
    <source>
        <dbReference type="PROSITE-ProRule" id="PRU00723"/>
    </source>
</evidence>
<keyword evidence="1 4" id="KW-0479">Metal-binding</keyword>
<evidence type="ECO:0000256" key="5">
    <source>
        <dbReference type="SAM" id="MobiDB-lite"/>
    </source>
</evidence>
<evidence type="ECO:0000256" key="2">
    <source>
        <dbReference type="ARBA" id="ARBA00022771"/>
    </source>
</evidence>
<dbReference type="GO" id="GO:0034247">
    <property type="term" value="P:snoRNA splicing"/>
    <property type="evidence" value="ECO:0007669"/>
    <property type="project" value="TreeGrafter"/>
</dbReference>
<dbReference type="PROSITE" id="PS50103">
    <property type="entry name" value="ZF_C3H1"/>
    <property type="match status" value="1"/>
</dbReference>
<sequence>DNSNSDNDSNVKGHDDEICAVRRPEKIQRPSAFSQSSSRTKSKQSYRRKEDDNGLDNSEVEENQPTTSHLLTTYKSNASIERTGPRDMGATATCEIETEHDKDAQAQFERTQAIAKEMKGKSDDKVYRGMSAYGQFYEKKDSLLGNASSGLNRKGPIRAPTNVRMSTRWDYQPDICKDYKETGFCGFGDSCKFLHDRSDYKHGWEIEREYNEGRYGKADEDPHQFEISDEEDELPFKCLICRNAFIDPIITKFDS</sequence>
<keyword evidence="3 4" id="KW-0862">Zinc</keyword>
<proteinExistence type="predicted"/>
<dbReference type="SMART" id="SM00356">
    <property type="entry name" value="ZnF_C3H1"/>
    <property type="match status" value="1"/>
</dbReference>
<dbReference type="WBParaSite" id="nRc.2.0.1.t43085-RA">
    <property type="protein sequence ID" value="nRc.2.0.1.t43085-RA"/>
    <property type="gene ID" value="nRc.2.0.1.g43085"/>
</dbReference>
<accession>A0A915KY28</accession>